<feature type="transmembrane region" description="Helical" evidence="12">
    <location>
        <begin position="6"/>
        <end position="25"/>
    </location>
</feature>
<evidence type="ECO:0000256" key="2">
    <source>
        <dbReference type="ARBA" id="ARBA00004141"/>
    </source>
</evidence>
<comment type="similarity">
    <text evidence="3 12">Belongs to the complex I subunit 4L family.</text>
</comment>
<dbReference type="RefSeq" id="WP_085282606.1">
    <property type="nucleotide sequence ID" value="NZ_FOBI01000001.1"/>
</dbReference>
<comment type="function">
    <text evidence="1 12">NDH-1 shuttles electrons from NADH, via FMN and iron-sulfur (Fe-S) centers, to quinones in the respiratory chain. The immediate electron acceptor for the enzyme in this species is believed to be ubiquinone. Couples the redox reaction to proton translocation (for every two electrons transferred, four hydrogen ions are translocated across the cytoplasmic membrane), and thus conserves the redox energy in a proton gradient.</text>
</comment>
<feature type="transmembrane region" description="Helical" evidence="12">
    <location>
        <begin position="61"/>
        <end position="83"/>
    </location>
</feature>
<keyword evidence="12" id="KW-1003">Cell membrane</keyword>
<dbReference type="PANTHER" id="PTHR11434">
    <property type="entry name" value="NADH-UBIQUINONE OXIDOREDUCTASE SUBUNIT ND4L"/>
    <property type="match status" value="1"/>
</dbReference>
<evidence type="ECO:0000256" key="3">
    <source>
        <dbReference type="ARBA" id="ARBA00010519"/>
    </source>
</evidence>
<accession>A0A1H7H3R6</accession>
<keyword evidence="8 12" id="KW-1133">Transmembrane helix</keyword>
<gene>
    <name evidence="12" type="primary">nuoK</name>
    <name evidence="13" type="ORF">SAMN05216262_101363</name>
</gene>
<dbReference type="Gene3D" id="1.10.287.3510">
    <property type="match status" value="1"/>
</dbReference>
<protein>
    <recommendedName>
        <fullName evidence="12">NADH-quinone oxidoreductase subunit K</fullName>
        <ecNumber evidence="12">7.1.1.-</ecNumber>
    </recommendedName>
    <alternativeName>
        <fullName evidence="12">NADH dehydrogenase I subunit K</fullName>
    </alternativeName>
    <alternativeName>
        <fullName evidence="12">NDH-1 subunit K</fullName>
    </alternativeName>
</protein>
<evidence type="ECO:0000256" key="10">
    <source>
        <dbReference type="ARBA" id="ARBA00023075"/>
    </source>
</evidence>
<comment type="subcellular location">
    <subcellularLocation>
        <location evidence="12">Cell membrane</location>
        <topology evidence="12">Multi-pass membrane protein</topology>
    </subcellularLocation>
    <subcellularLocation>
        <location evidence="2">Membrane</location>
        <topology evidence="2">Multi-pass membrane protein</topology>
    </subcellularLocation>
</comment>
<organism evidence="13 14">
    <name type="scientific">Colwellia chukchiensis</name>
    <dbReference type="NCBI Taxonomy" id="641665"/>
    <lineage>
        <taxon>Bacteria</taxon>
        <taxon>Pseudomonadati</taxon>
        <taxon>Pseudomonadota</taxon>
        <taxon>Gammaproteobacteria</taxon>
        <taxon>Alteromonadales</taxon>
        <taxon>Colwelliaceae</taxon>
        <taxon>Colwellia</taxon>
    </lineage>
</organism>
<dbReference type="GO" id="GO:0050136">
    <property type="term" value="F:NADH dehydrogenase (quinone) (non-electrogenic) activity"/>
    <property type="evidence" value="ECO:0007669"/>
    <property type="project" value="UniProtKB-UniRule"/>
</dbReference>
<keyword evidence="5 12" id="KW-0812">Transmembrane</keyword>
<dbReference type="GO" id="GO:0005886">
    <property type="term" value="C:plasma membrane"/>
    <property type="evidence" value="ECO:0007669"/>
    <property type="project" value="UniProtKB-SubCell"/>
</dbReference>
<dbReference type="EMBL" id="FOBI01000001">
    <property type="protein sequence ID" value="SEK43922.1"/>
    <property type="molecule type" value="Genomic_DNA"/>
</dbReference>
<dbReference type="EC" id="7.1.1.-" evidence="12"/>
<dbReference type="PANTHER" id="PTHR11434:SF16">
    <property type="entry name" value="NADH-UBIQUINONE OXIDOREDUCTASE CHAIN 4L"/>
    <property type="match status" value="1"/>
</dbReference>
<dbReference type="InterPro" id="IPR001133">
    <property type="entry name" value="NADH_UbQ_OxRdtase_chain4L/K"/>
</dbReference>
<dbReference type="HAMAP" id="MF_01456">
    <property type="entry name" value="NDH1_NuoK"/>
    <property type="match status" value="1"/>
</dbReference>
<evidence type="ECO:0000313" key="14">
    <source>
        <dbReference type="Proteomes" id="UP000199297"/>
    </source>
</evidence>
<keyword evidence="4 12" id="KW-0813">Transport</keyword>
<evidence type="ECO:0000256" key="5">
    <source>
        <dbReference type="ARBA" id="ARBA00022692"/>
    </source>
</evidence>
<evidence type="ECO:0000256" key="7">
    <source>
        <dbReference type="ARBA" id="ARBA00022967"/>
    </source>
</evidence>
<dbReference type="GO" id="GO:0030964">
    <property type="term" value="C:NADH dehydrogenase complex"/>
    <property type="evidence" value="ECO:0007669"/>
    <property type="project" value="TreeGrafter"/>
</dbReference>
<dbReference type="Proteomes" id="UP000199297">
    <property type="component" value="Unassembled WGS sequence"/>
</dbReference>
<dbReference type="NCBIfam" id="NF004319">
    <property type="entry name" value="PRK05715.1-1"/>
    <property type="match status" value="1"/>
</dbReference>
<proteinExistence type="inferred from homology"/>
<evidence type="ECO:0000313" key="13">
    <source>
        <dbReference type="EMBL" id="SEK43922.1"/>
    </source>
</evidence>
<evidence type="ECO:0000256" key="1">
    <source>
        <dbReference type="ARBA" id="ARBA00002378"/>
    </source>
</evidence>
<evidence type="ECO:0000256" key="6">
    <source>
        <dbReference type="ARBA" id="ARBA00022719"/>
    </source>
</evidence>
<name>A0A1H7H3R6_9GAMM</name>
<dbReference type="GO" id="GO:0048038">
    <property type="term" value="F:quinone binding"/>
    <property type="evidence" value="ECO:0007669"/>
    <property type="project" value="UniProtKB-KW"/>
</dbReference>
<dbReference type="STRING" id="641665.GCA_002104455_00342"/>
<keyword evidence="14" id="KW-1185">Reference proteome</keyword>
<reference evidence="14" key="1">
    <citation type="submission" date="2016-10" db="EMBL/GenBank/DDBJ databases">
        <authorList>
            <person name="Varghese N."/>
            <person name="Submissions S."/>
        </authorList>
    </citation>
    <scope>NUCLEOTIDE SEQUENCE [LARGE SCALE GENOMIC DNA]</scope>
    <source>
        <strain evidence="14">CGMCC 1.9127</strain>
    </source>
</reference>
<comment type="catalytic activity">
    <reaction evidence="12">
        <text>a quinone + NADH + 5 H(+)(in) = a quinol + NAD(+) + 4 H(+)(out)</text>
        <dbReference type="Rhea" id="RHEA:57888"/>
        <dbReference type="ChEBI" id="CHEBI:15378"/>
        <dbReference type="ChEBI" id="CHEBI:24646"/>
        <dbReference type="ChEBI" id="CHEBI:57540"/>
        <dbReference type="ChEBI" id="CHEBI:57945"/>
        <dbReference type="ChEBI" id="CHEBI:132124"/>
    </reaction>
</comment>
<comment type="subunit">
    <text evidence="12">NDH-1 is composed of 14 different subunits. Subunits NuoA, H, J, K, L, M, N constitute the membrane sector of the complex.</text>
</comment>
<evidence type="ECO:0000256" key="9">
    <source>
        <dbReference type="ARBA" id="ARBA00023027"/>
    </source>
</evidence>
<keyword evidence="9 12" id="KW-0520">NAD</keyword>
<dbReference type="FunFam" id="1.10.287.3510:FF:000001">
    <property type="entry name" value="NADH-quinone oxidoreductase subunit K"/>
    <property type="match status" value="1"/>
</dbReference>
<sequence>MTTIPLFHVLILSSLLFVIGFIGVVARKNTLFILMSLEVMLNAVGVAFIGAGSVWQQADGQVMFILILTLAAAEVAAGLALLIRMQKRYHSLDIDLLNRMKG</sequence>
<dbReference type="GO" id="GO:0042773">
    <property type="term" value="P:ATP synthesis coupled electron transport"/>
    <property type="evidence" value="ECO:0007669"/>
    <property type="project" value="InterPro"/>
</dbReference>
<keyword evidence="7 12" id="KW-1278">Translocase</keyword>
<keyword evidence="11 12" id="KW-0472">Membrane</keyword>
<dbReference type="Pfam" id="PF00420">
    <property type="entry name" value="Oxidored_q2"/>
    <property type="match status" value="1"/>
</dbReference>
<dbReference type="InterPro" id="IPR039428">
    <property type="entry name" value="NUOK/Mnh_C1-like"/>
</dbReference>
<dbReference type="OrthoDB" id="9801357at2"/>
<feature type="transmembrane region" description="Helical" evidence="12">
    <location>
        <begin position="32"/>
        <end position="55"/>
    </location>
</feature>
<keyword evidence="10 12" id="KW-0830">Ubiquinone</keyword>
<evidence type="ECO:0000256" key="8">
    <source>
        <dbReference type="ARBA" id="ARBA00022989"/>
    </source>
</evidence>
<dbReference type="AlphaFoldDB" id="A0A1H7H3R6"/>
<dbReference type="NCBIfam" id="NF004320">
    <property type="entry name" value="PRK05715.1-2"/>
    <property type="match status" value="1"/>
</dbReference>
<evidence type="ECO:0000256" key="12">
    <source>
        <dbReference type="HAMAP-Rule" id="MF_01456"/>
    </source>
</evidence>
<keyword evidence="6 12" id="KW-0874">Quinone</keyword>
<evidence type="ECO:0000256" key="4">
    <source>
        <dbReference type="ARBA" id="ARBA00022448"/>
    </source>
</evidence>
<evidence type="ECO:0000256" key="11">
    <source>
        <dbReference type="ARBA" id="ARBA00023136"/>
    </source>
</evidence>